<keyword evidence="8 12" id="KW-0472">Membrane</keyword>
<feature type="compositionally biased region" description="Basic and acidic residues" evidence="11">
    <location>
        <begin position="996"/>
        <end position="1013"/>
    </location>
</feature>
<feature type="region of interest" description="Disordered" evidence="11">
    <location>
        <begin position="2898"/>
        <end position="3075"/>
    </location>
</feature>
<feature type="compositionally biased region" description="Polar residues" evidence="11">
    <location>
        <begin position="1272"/>
        <end position="1284"/>
    </location>
</feature>
<feature type="domain" description="Ion transport" evidence="13">
    <location>
        <begin position="755"/>
        <end position="993"/>
    </location>
</feature>
<feature type="transmembrane region" description="Helical" evidence="12">
    <location>
        <begin position="2039"/>
        <end position="2059"/>
    </location>
</feature>
<feature type="compositionally biased region" description="Polar residues" evidence="11">
    <location>
        <begin position="424"/>
        <end position="462"/>
    </location>
</feature>
<feature type="region of interest" description="Disordered" evidence="11">
    <location>
        <begin position="1413"/>
        <end position="1446"/>
    </location>
</feature>
<evidence type="ECO:0000256" key="1">
    <source>
        <dbReference type="ARBA" id="ARBA00004141"/>
    </source>
</evidence>
<feature type="compositionally biased region" description="Low complexity" evidence="11">
    <location>
        <begin position="2947"/>
        <end position="2959"/>
    </location>
</feature>
<dbReference type="PANTHER" id="PTHR10037">
    <property type="entry name" value="VOLTAGE-GATED CATION CHANNEL CALCIUM AND SODIUM"/>
    <property type="match status" value="1"/>
</dbReference>
<evidence type="ECO:0000256" key="8">
    <source>
        <dbReference type="ARBA" id="ARBA00023136"/>
    </source>
</evidence>
<keyword evidence="10" id="KW-0407">Ion channel</keyword>
<feature type="transmembrane region" description="Helical" evidence="12">
    <location>
        <begin position="789"/>
        <end position="807"/>
    </location>
</feature>
<feature type="compositionally biased region" description="Polar residues" evidence="11">
    <location>
        <begin position="1486"/>
        <end position="1501"/>
    </location>
</feature>
<feature type="compositionally biased region" description="Polar residues" evidence="11">
    <location>
        <begin position="1460"/>
        <end position="1472"/>
    </location>
</feature>
<evidence type="ECO:0000256" key="11">
    <source>
        <dbReference type="SAM" id="MobiDB-lite"/>
    </source>
</evidence>
<feature type="compositionally biased region" description="Polar residues" evidence="11">
    <location>
        <begin position="21"/>
        <end position="57"/>
    </location>
</feature>
<keyword evidence="3 12" id="KW-0812">Transmembrane</keyword>
<proteinExistence type="predicted"/>
<evidence type="ECO:0000256" key="5">
    <source>
        <dbReference type="ARBA" id="ARBA00022882"/>
    </source>
</evidence>
<feature type="transmembrane region" description="Helical" evidence="12">
    <location>
        <begin position="86"/>
        <end position="104"/>
    </location>
</feature>
<feature type="region of interest" description="Disordered" evidence="11">
    <location>
        <begin position="996"/>
        <end position="1026"/>
    </location>
</feature>
<feature type="transmembrane region" description="Helical" evidence="12">
    <location>
        <begin position="2130"/>
        <end position="2163"/>
    </location>
</feature>
<feature type="transmembrane region" description="Helical" evidence="12">
    <location>
        <begin position="962"/>
        <end position="985"/>
    </location>
</feature>
<dbReference type="InterPro" id="IPR043203">
    <property type="entry name" value="VGCC_Ca_Na"/>
</dbReference>
<feature type="compositionally biased region" description="Basic and acidic residues" evidence="11">
    <location>
        <begin position="1079"/>
        <end position="1125"/>
    </location>
</feature>
<feature type="transmembrane region" description="Helical" evidence="12">
    <location>
        <begin position="1776"/>
        <end position="1796"/>
    </location>
</feature>
<gene>
    <name evidence="14" type="ORF">Cvel_850</name>
</gene>
<feature type="region of interest" description="Disordered" evidence="11">
    <location>
        <begin position="1072"/>
        <end position="1141"/>
    </location>
</feature>
<dbReference type="Gene3D" id="1.20.120.350">
    <property type="entry name" value="Voltage-gated potassium channels. Chain C"/>
    <property type="match status" value="4"/>
</dbReference>
<feature type="compositionally biased region" description="Polar residues" evidence="11">
    <location>
        <begin position="3045"/>
        <end position="3068"/>
    </location>
</feature>
<feature type="domain" description="Ion transport" evidence="13">
    <location>
        <begin position="2022"/>
        <end position="2292"/>
    </location>
</feature>
<evidence type="ECO:0000256" key="4">
    <source>
        <dbReference type="ARBA" id="ARBA00022737"/>
    </source>
</evidence>
<evidence type="ECO:0000256" key="2">
    <source>
        <dbReference type="ARBA" id="ARBA00022448"/>
    </source>
</evidence>
<feature type="compositionally biased region" description="Basic and acidic residues" evidence="11">
    <location>
        <begin position="1251"/>
        <end position="1260"/>
    </location>
</feature>
<dbReference type="GO" id="GO:0005248">
    <property type="term" value="F:voltage-gated sodium channel activity"/>
    <property type="evidence" value="ECO:0007669"/>
    <property type="project" value="TreeGrafter"/>
</dbReference>
<feature type="transmembrane region" description="Helical" evidence="12">
    <location>
        <begin position="301"/>
        <end position="322"/>
    </location>
</feature>
<feature type="region of interest" description="Disordered" evidence="11">
    <location>
        <begin position="12"/>
        <end position="57"/>
    </location>
</feature>
<feature type="compositionally biased region" description="Basic residues" evidence="11">
    <location>
        <begin position="3097"/>
        <end position="3107"/>
    </location>
</feature>
<dbReference type="InterPro" id="IPR027359">
    <property type="entry name" value="Volt_channel_dom_sf"/>
</dbReference>
<feature type="transmembrane region" description="Helical" evidence="12">
    <location>
        <begin position="2259"/>
        <end position="2282"/>
    </location>
</feature>
<feature type="compositionally biased region" description="Basic and acidic residues" evidence="11">
    <location>
        <begin position="1295"/>
        <end position="1304"/>
    </location>
</feature>
<name>A0A0G4H4M4_9ALVE</name>
<dbReference type="Gene3D" id="1.10.238.10">
    <property type="entry name" value="EF-hand"/>
    <property type="match status" value="1"/>
</dbReference>
<keyword evidence="9" id="KW-0325">Glycoprotein</keyword>
<feature type="region of interest" description="Disordered" evidence="11">
    <location>
        <begin position="1460"/>
        <end position="1524"/>
    </location>
</feature>
<feature type="compositionally biased region" description="Basic and acidic residues" evidence="11">
    <location>
        <begin position="1348"/>
        <end position="1365"/>
    </location>
</feature>
<evidence type="ECO:0000313" key="14">
    <source>
        <dbReference type="EMBL" id="CEM38736.1"/>
    </source>
</evidence>
<feature type="transmembrane region" description="Helical" evidence="12">
    <location>
        <begin position="756"/>
        <end position="777"/>
    </location>
</feature>
<keyword evidence="4" id="KW-0677">Repeat</keyword>
<feature type="compositionally biased region" description="Basic and acidic residues" evidence="11">
    <location>
        <begin position="471"/>
        <end position="491"/>
    </location>
</feature>
<evidence type="ECO:0000259" key="13">
    <source>
        <dbReference type="Pfam" id="PF00520"/>
    </source>
</evidence>
<dbReference type="EMBL" id="CDMZ01001876">
    <property type="protein sequence ID" value="CEM38736.1"/>
    <property type="molecule type" value="Genomic_DNA"/>
</dbReference>
<feature type="region of interest" description="Disordered" evidence="11">
    <location>
        <begin position="3096"/>
        <end position="3134"/>
    </location>
</feature>
<dbReference type="InterPro" id="IPR005821">
    <property type="entry name" value="Ion_trans_dom"/>
</dbReference>
<evidence type="ECO:0000256" key="6">
    <source>
        <dbReference type="ARBA" id="ARBA00022989"/>
    </source>
</evidence>
<protein>
    <recommendedName>
        <fullName evidence="13">Ion transport domain-containing protein</fullName>
    </recommendedName>
</protein>
<dbReference type="SUPFAM" id="SSF81324">
    <property type="entry name" value="Voltage-gated potassium channels"/>
    <property type="match status" value="4"/>
</dbReference>
<sequence length="3134" mass="343697">MVKATGGGRLALTSARRGMSGTPSVGASLAQKNPAASQRRGSLQDPISISQSNPFGDQPDFLQSSRMLEDLPAWRRGLVRMVTSKVFETIVLILILANCVTLAMQDPLQSPHSEWNRRLDIADFVLLLFFTLEMILKILAFGLFKKRHGYLRSWWNVLDAVIVVSGWLVYAIEGFPFGDTAGVGMGEGNDTPLSFFRALRVLRPLRTVTGTVESVLWSEGAGGGTGFLIPYAGKHPDGPSLLLHSLRNHRHADTGENPNMGFISFDDFLASNLLIFQAITLEGWGDLETAFKKGAGIVATLYFSLVISFGGLFLVNLTLAVIKTAFTDSFSHNLERELEEIWRMQEEADARMKEMEDDLEDGGDEEGEEDEEEEDNNLNGEGEAEGERGSPRAASPNNNKDKQEPEGPSSASLALLAASGNGDFASSGSNSGNATVQPLSDRPTSTRGPRTLTRQSDVTRQSEWSDEDWLEREPRHPSPYIERDRSREIRKPSHLSGIGQEGDRHKEEEEEEPTSTSPKGLTPGEANARLSVSFDPAASTNKVGVASQGSLGRGRTVRIVSPGHSMNPESDTAKEVAQSQSAVGKSHPGLKVPDRKNSQGSHSGSEEDSLNEVNAEVGRSIQSVYKDRLQTLRSTGSGAVHESHISLPDMVDPNRRRTATNLRSQQTTTKGQAARSATMRRRFSASEIDTIKRSKYTLASQRTSLMAEEKTTRCFCYECFDNIVLKMRGRMGKGDNCSACIFKTWELNQRLVDSPWFDNFMTVMVFFNTVILAIYFYGMPKDLERGLDIANFAFTVIFTLEAALKLLRHGLNYFLNPLNVFDFVIVCLAWIEMGIAGSMYTSSQGTSLSAFRALRLFRVFRVLKAARLLRRLKAMRTIADVISRSVWTFAYIGILLLLFLFIFALLGMQLFGGKFDFDGEGPPYANFDSFHRSILACFQLITLENWNGILIDGMRAVGPAAALYFVLWIFLGNFVLLNLFLAVILDSFDAEASDAVRRREGTDDSSDSLDRSEGTSSRSSGSVNSRKLSAMITQRTLNKLQSMRTRMTLASQESVNINQSLQLSANQSVKLVNQSGKLKNGDADRENDRRDSGRTSFIRDYDRRDSEKASIRSVGGRDDEKRDSAKTSILSEEERRANVKASINRSTTAAIAAAAGQAGATPIPRKVMLAIVEKGSGFFTAAGTPATPKRDIFGTPKTIKSTPRQLPRKDWSGTPRKDWSGTPRKDWSITPRMKGLETPRTAFEDTPQSRNDSENDDHGNGPKPVQWPKSPSFVSKKSTRNNLGLETPKTAFQDTPHHGPRENDGPDYPSEDPHAPSGPPLLYRKKSNLKGGQNMSQFLPPRTPSVKSVERKVSIKETNDTKLEEEWPDESQPELYKNSHCTIINTNWGDLCIPHCVPLEDIQEEPAVFAPQANRQISRSPSIASYRSVDEDPGLHLSSHKPMQVHHRDSLALTVLTDSDINPKSESGSAISISDDPSPKGGLEGQRQTSPTGRRGSQQIAGQPPGAACPRPIQSIPPTSFFFPANGSSPRVDLNSSVALNASAAANVSALNISALEKSDTVLAKTAWKAGVGTATTNTGRGWTLTDEAQVGPTWTGLARGNSDLGWKAFDSTTQLGQDRTVEDLDGSDMDGSERVAVQDDPAPAWERLLNSSSPKALFLLSPTNPVRIFCARIVTHKIFERFILLIIVLTCIKLALDTYLLPAPPRYSPVFIPFDETNQTAAASESPLPDPSVHNPGVTQRWPEEEEMNGRTVFVIYDPVAPDPQLVSISEMFDFIFFGAFALEMLLKILASGLVRTKGAYLRSGWNILDGSLVAITAVDLGIRFSPLVSADAAGDQLRAVQVLRLARALRPLRVISRRAGMRLVVDSLFFSIAAIANVVAVTLFIWLMFAILGVSVFGGGYRQCSDPNIQVQSECVGLWLDTQTGTYRERRWEVSLLNMDSVPAAMLTLFVASSLDNWPDIMEKGESTAGALGAYYWIFFVLVSAFFFLNLFVGVMFQRFQIEKHKLNSGRGAFMTDAQLAMYYYDAPPEYIRTLELCGVVLSLLFFVEAVVKNVALTPKVYFADGWNVFDFFLVCGSIVDLTFFFVFQDASGSQAAQANSSIVNILRIFRVVRLMRLVRRFEGLRKILWTLVFSLPSLLNVASLVLLIMFVYAVLGVFLFRRVSATQQHMQQHPMQHSNTWLIMFVYAVLGVFLFRRVRYGNALNEDTNFDNFLNALLLLMKIATGENWSSFMEDAAVSPPDCTLAVDCGLPEVSFVYFISFIVFCSFIFLNFFILIIIEQFEQTEDQTEETLAIIANLSDQVKEFKKIWSTEYDPKFTQVIPVESLLRLLASIGAPLGLKEVAERSRGLFLSYFLSAAPVRDRLWEKGRLSINRLEEYLAAMIISDFVRRNKEAREARKSDSATQPGLNATLGHSRSKVVTSRVGTVTDCLSRSLAMSRSKTGLGAFKSMGATTHRRQSRASEMTAAVNMEETGDVMALIDGVAAWNPSRIHGHEFPKTPPIPRGGAAMAVEEVRGLRLQRQKLNGLGDLRGECATNIVTPDILTEPAGPLERCASPEALKEADVLLWGGELSDPKTHRDTALGARALREEALRCMAREPAGLAAILAQDGGVPGGGGGAPAGRRTSVGSVSSEPGEIPTAEKRRGSRTAAVLFGKPKAAAAGSATLSQTNVDHMARTKTSGLGLLLCTVNDRDKAALKIQQQENKERQREREREEERLGIKEEHVSDGKDEKDEGEKEQIPPQEMQKEFSKGKRRASREEPSGRVSRYAELRVSGDKKERVKVISAQIHESHKQEDESPHRKEKTKQNDEGEGKEPAKMPELEKETSNRRISSSQVSALSAGFFDKDDKEKSWKGDSSTLARSKAAETRRVLAVLAQSKWQSTSPLPQLVQLPAKSGAHPTTGAIAHGGAAPVAQNAPGSPPFSTPPVNSMGMRPLRSKTGSASGSVSPSAAAAFRKSTAGRGSGEDNKERTPPSGSDQRSASGSQRSGSRSGSPTPPKSPSPSRSPWSKGRSRAGSVLSPPLLGYPLSPAREGSDNRKGSLSPTPSSRTVTGNSPGHQQSRGASACHTPVRRTATDAAALLGQLREAREVLRRKKTQKRALTKQLTRTATKHGGGLNTSPSREPSPPT</sequence>
<keyword evidence="6 12" id="KW-1133">Transmembrane helix</keyword>
<keyword evidence="5" id="KW-0851">Voltage-gated channel</keyword>
<feature type="transmembrane region" description="Helical" evidence="12">
    <location>
        <begin position="819"/>
        <end position="840"/>
    </location>
</feature>
<dbReference type="Pfam" id="PF00520">
    <property type="entry name" value="Ion_trans"/>
    <property type="match status" value="5"/>
</dbReference>
<keyword evidence="2" id="KW-0813">Transport</keyword>
<feature type="compositionally biased region" description="Polar residues" evidence="11">
    <location>
        <begin position="1413"/>
        <end position="1425"/>
    </location>
</feature>
<dbReference type="GO" id="GO:0001518">
    <property type="term" value="C:voltage-gated sodium channel complex"/>
    <property type="evidence" value="ECO:0007669"/>
    <property type="project" value="TreeGrafter"/>
</dbReference>
<organism evidence="14">
    <name type="scientific">Chromera velia CCMP2878</name>
    <dbReference type="NCBI Taxonomy" id="1169474"/>
    <lineage>
        <taxon>Eukaryota</taxon>
        <taxon>Sar</taxon>
        <taxon>Alveolata</taxon>
        <taxon>Colpodellida</taxon>
        <taxon>Chromeraceae</taxon>
        <taxon>Chromera</taxon>
    </lineage>
</organism>
<reference evidence="14" key="1">
    <citation type="submission" date="2014-11" db="EMBL/GenBank/DDBJ databases">
        <authorList>
            <person name="Otto D Thomas"/>
            <person name="Naeem Raeece"/>
        </authorList>
    </citation>
    <scope>NUCLEOTIDE SEQUENCE</scope>
</reference>
<dbReference type="Gene3D" id="1.10.287.70">
    <property type="match status" value="4"/>
</dbReference>
<evidence type="ECO:0000256" key="9">
    <source>
        <dbReference type="ARBA" id="ARBA00023180"/>
    </source>
</evidence>
<feature type="compositionally biased region" description="Polar residues" evidence="11">
    <location>
        <begin position="538"/>
        <end position="550"/>
    </location>
</feature>
<evidence type="ECO:0000256" key="3">
    <source>
        <dbReference type="ARBA" id="ARBA00022692"/>
    </source>
</evidence>
<dbReference type="PANTHER" id="PTHR10037:SF62">
    <property type="entry name" value="SODIUM CHANNEL PROTEIN 60E"/>
    <property type="match status" value="1"/>
</dbReference>
<feature type="transmembrane region" description="Helical" evidence="12">
    <location>
        <begin position="2071"/>
        <end position="2090"/>
    </location>
</feature>
<dbReference type="FunFam" id="1.20.120.350:FF:000009">
    <property type="entry name" value="Voltage-dependent T-type calcium channel subunit alpha"/>
    <property type="match status" value="1"/>
</dbReference>
<feature type="compositionally biased region" description="Basic and acidic residues" evidence="11">
    <location>
        <begin position="2794"/>
        <end position="2833"/>
    </location>
</feature>
<feature type="domain" description="Ion transport" evidence="13">
    <location>
        <begin position="1677"/>
        <end position="2007"/>
    </location>
</feature>
<feature type="transmembrane region" description="Helical" evidence="12">
    <location>
        <begin position="153"/>
        <end position="172"/>
    </location>
</feature>
<feature type="compositionally biased region" description="Polar residues" evidence="11">
    <location>
        <begin position="2834"/>
        <end position="2843"/>
    </location>
</feature>
<feature type="transmembrane region" description="Helical" evidence="12">
    <location>
        <begin position="889"/>
        <end position="911"/>
    </location>
</feature>
<feature type="region of interest" description="Disordered" evidence="11">
    <location>
        <begin position="350"/>
        <end position="614"/>
    </location>
</feature>
<accession>A0A0G4H4M4</accession>
<evidence type="ECO:0000256" key="7">
    <source>
        <dbReference type="ARBA" id="ARBA00023065"/>
    </source>
</evidence>
<feature type="compositionally biased region" description="Basic and acidic residues" evidence="11">
    <location>
        <begin position="2708"/>
        <end position="2787"/>
    </location>
</feature>
<feature type="transmembrane region" description="Helical" evidence="12">
    <location>
        <begin position="2183"/>
        <end position="2201"/>
    </location>
</feature>
<feature type="domain" description="Ion transport" evidence="13">
    <location>
        <begin position="85"/>
        <end position="210"/>
    </location>
</feature>
<feature type="compositionally biased region" description="Basic and acidic residues" evidence="11">
    <location>
        <begin position="1207"/>
        <end position="1227"/>
    </location>
</feature>
<feature type="region of interest" description="Disordered" evidence="11">
    <location>
        <begin position="2706"/>
        <end position="2871"/>
    </location>
</feature>
<feature type="transmembrane region" description="Helical" evidence="12">
    <location>
        <begin position="124"/>
        <end position="144"/>
    </location>
</feature>
<feature type="compositionally biased region" description="Low complexity" evidence="11">
    <location>
        <begin position="1014"/>
        <end position="1026"/>
    </location>
</feature>
<feature type="region of interest" description="Disordered" evidence="11">
    <location>
        <begin position="2619"/>
        <end position="2652"/>
    </location>
</feature>
<feature type="compositionally biased region" description="Low complexity" evidence="11">
    <location>
        <begin position="3022"/>
        <end position="3035"/>
    </location>
</feature>
<feature type="transmembrane region" description="Helical" evidence="12">
    <location>
        <begin position="1977"/>
        <end position="1999"/>
    </location>
</feature>
<feature type="domain" description="Ion transport" evidence="13">
    <location>
        <begin position="252"/>
        <end position="327"/>
    </location>
</feature>
<feature type="region of interest" description="Disordered" evidence="11">
    <location>
        <begin position="1182"/>
        <end position="1370"/>
    </location>
</feature>
<evidence type="ECO:0000256" key="12">
    <source>
        <dbReference type="SAM" id="Phobius"/>
    </source>
</evidence>
<dbReference type="VEuPathDB" id="CryptoDB:Cvel_850"/>
<feature type="compositionally biased region" description="Low complexity" evidence="11">
    <location>
        <begin position="2979"/>
        <end position="2999"/>
    </location>
</feature>
<evidence type="ECO:0000256" key="10">
    <source>
        <dbReference type="ARBA" id="ARBA00023303"/>
    </source>
</evidence>
<feature type="compositionally biased region" description="Basic and acidic residues" evidence="11">
    <location>
        <begin position="2849"/>
        <end position="2859"/>
    </location>
</feature>
<feature type="compositionally biased region" description="Low complexity" evidence="11">
    <location>
        <begin position="409"/>
        <end position="419"/>
    </location>
</feature>
<keyword evidence="7" id="KW-0406">Ion transport</keyword>
<comment type="subcellular location">
    <subcellularLocation>
        <location evidence="1">Membrane</location>
        <topology evidence="1">Multi-pass membrane protein</topology>
    </subcellularLocation>
</comment>
<feature type="compositionally biased region" description="Acidic residues" evidence="11">
    <location>
        <begin position="355"/>
        <end position="376"/>
    </location>
</feature>